<sequence length="96" mass="10395">MAMPTKAQVKALLSAGSDYREAGRQLGISPGLVYLIATGLPADGSDVPSPEERRERGLLPSSQELSNPAPENPTARDTVRRWVAERVRADSQPQRV</sequence>
<dbReference type="EMBL" id="CM001439">
    <property type="protein sequence ID" value="EHR51407.1"/>
    <property type="molecule type" value="Genomic_DNA"/>
</dbReference>
<name>H5X8N8_9PSEU</name>
<evidence type="ECO:0000313" key="2">
    <source>
        <dbReference type="EMBL" id="EHR51407.1"/>
    </source>
</evidence>
<dbReference type="AlphaFoldDB" id="H5X8N8"/>
<organism evidence="2 3">
    <name type="scientific">Saccharomonospora marina XMU15</name>
    <dbReference type="NCBI Taxonomy" id="882083"/>
    <lineage>
        <taxon>Bacteria</taxon>
        <taxon>Bacillati</taxon>
        <taxon>Actinomycetota</taxon>
        <taxon>Actinomycetes</taxon>
        <taxon>Pseudonocardiales</taxon>
        <taxon>Pseudonocardiaceae</taxon>
        <taxon>Saccharomonospora</taxon>
    </lineage>
</organism>
<dbReference type="eggNOG" id="ENOG502ZR3Z">
    <property type="taxonomic scope" value="Bacteria"/>
</dbReference>
<gene>
    <name evidence="2" type="ORF">SacmaDRAFT_3180</name>
</gene>
<proteinExistence type="predicted"/>
<feature type="region of interest" description="Disordered" evidence="1">
    <location>
        <begin position="39"/>
        <end position="78"/>
    </location>
</feature>
<accession>H5X8N8</accession>
<evidence type="ECO:0000313" key="3">
    <source>
        <dbReference type="Proteomes" id="UP000004926"/>
    </source>
</evidence>
<dbReference type="HOGENOM" id="CLU_2327715_0_0_11"/>
<evidence type="ECO:0000256" key="1">
    <source>
        <dbReference type="SAM" id="MobiDB-lite"/>
    </source>
</evidence>
<reference evidence="2 3" key="1">
    <citation type="journal article" date="2012" name="Stand. Genomic Sci.">
        <title>Genome sequence of the ocean sediment bacterium Saccharomonospora marina type strain (XMU15(T)).</title>
        <authorList>
            <person name="Klenk H.P."/>
            <person name="Lu M."/>
            <person name="Lucas S."/>
            <person name="Lapidus A."/>
            <person name="Copeland A."/>
            <person name="Pitluck S."/>
            <person name="Goodwin L.A."/>
            <person name="Han C."/>
            <person name="Tapia R."/>
            <person name="Brambilla E.M."/>
            <person name="Potter G."/>
            <person name="Land M."/>
            <person name="Ivanova N."/>
            <person name="Rohde M."/>
            <person name="Goker M."/>
            <person name="Detter J.C."/>
            <person name="Li W.J."/>
            <person name="Kyrpides N.C."/>
            <person name="Woyke T."/>
        </authorList>
    </citation>
    <scope>NUCLEOTIDE SEQUENCE [LARGE SCALE GENOMIC DNA]</scope>
    <source>
        <strain evidence="2 3">XMU15</strain>
    </source>
</reference>
<keyword evidence="3" id="KW-1185">Reference proteome</keyword>
<dbReference type="STRING" id="882083.SacmaDRAFT_3180"/>
<protein>
    <submittedName>
        <fullName evidence="2">Uncharacterized protein</fullName>
    </submittedName>
</protein>
<dbReference type="Proteomes" id="UP000004926">
    <property type="component" value="Chromosome"/>
</dbReference>